<evidence type="ECO:0000256" key="2">
    <source>
        <dbReference type="SAM" id="Phobius"/>
    </source>
</evidence>
<feature type="transmembrane region" description="Helical" evidence="2">
    <location>
        <begin position="6"/>
        <end position="24"/>
    </location>
</feature>
<evidence type="ECO:0000256" key="1">
    <source>
        <dbReference type="SAM" id="Coils"/>
    </source>
</evidence>
<organism evidence="3 4">
    <name type="scientific">Candidatus Colwellbacteria bacterium CG10_big_fil_rev_8_21_14_0_10_41_28</name>
    <dbReference type="NCBI Taxonomy" id="1974539"/>
    <lineage>
        <taxon>Bacteria</taxon>
        <taxon>Candidatus Colwelliibacteriota</taxon>
    </lineage>
</organism>
<keyword evidence="2" id="KW-0472">Membrane</keyword>
<comment type="caution">
    <text evidence="3">The sequence shown here is derived from an EMBL/GenBank/DDBJ whole genome shotgun (WGS) entry which is preliminary data.</text>
</comment>
<dbReference type="AlphaFoldDB" id="A0A2H0VHX8"/>
<feature type="coiled-coil region" evidence="1">
    <location>
        <begin position="28"/>
        <end position="55"/>
    </location>
</feature>
<keyword evidence="2" id="KW-0812">Transmembrane</keyword>
<sequence length="99" mass="11365">MVNKIAYAVAVIVVAYLGYQVYLLQGERSSISNDYREVEEEYTGLSEENDSLKDDLEYLSDDYNLEKELRARFNYRLPNEKLIIIVPGEETDTATSTAE</sequence>
<dbReference type="InterPro" id="IPR007060">
    <property type="entry name" value="FtsL/DivIC"/>
</dbReference>
<keyword evidence="2" id="KW-1133">Transmembrane helix</keyword>
<name>A0A2H0VHX8_9BACT</name>
<protein>
    <recommendedName>
        <fullName evidence="5">Septum formation initiator</fullName>
    </recommendedName>
</protein>
<evidence type="ECO:0000313" key="4">
    <source>
        <dbReference type="Proteomes" id="UP000230776"/>
    </source>
</evidence>
<evidence type="ECO:0000313" key="3">
    <source>
        <dbReference type="EMBL" id="PIR98686.1"/>
    </source>
</evidence>
<proteinExistence type="predicted"/>
<dbReference type="Pfam" id="PF04977">
    <property type="entry name" value="DivIC"/>
    <property type="match status" value="1"/>
</dbReference>
<dbReference type="Proteomes" id="UP000230776">
    <property type="component" value="Unassembled WGS sequence"/>
</dbReference>
<reference evidence="4" key="1">
    <citation type="submission" date="2017-09" db="EMBL/GenBank/DDBJ databases">
        <title>Depth-based differentiation of microbial function through sediment-hosted aquifers and enrichment of novel symbionts in the deep terrestrial subsurface.</title>
        <authorList>
            <person name="Probst A.J."/>
            <person name="Ladd B."/>
            <person name="Jarett J.K."/>
            <person name="Geller-Mcgrath D.E."/>
            <person name="Sieber C.M.K."/>
            <person name="Emerson J.B."/>
            <person name="Anantharaman K."/>
            <person name="Thomas B.C."/>
            <person name="Malmstrom R."/>
            <person name="Stieglmeier M."/>
            <person name="Klingl A."/>
            <person name="Woyke T."/>
            <person name="Ryan C.M."/>
            <person name="Banfield J.F."/>
        </authorList>
    </citation>
    <scope>NUCLEOTIDE SEQUENCE [LARGE SCALE GENOMIC DNA]</scope>
</reference>
<dbReference type="EMBL" id="PFAG01000003">
    <property type="protein sequence ID" value="PIR98686.1"/>
    <property type="molecule type" value="Genomic_DNA"/>
</dbReference>
<keyword evidence="1" id="KW-0175">Coiled coil</keyword>
<accession>A0A2H0VHX8</accession>
<evidence type="ECO:0008006" key="5">
    <source>
        <dbReference type="Google" id="ProtNLM"/>
    </source>
</evidence>
<gene>
    <name evidence="3" type="ORF">COT88_00250</name>
</gene>